<feature type="domain" description="Chitin-binding type-2" evidence="2">
    <location>
        <begin position="119"/>
        <end position="183"/>
    </location>
</feature>
<feature type="signal peptide" evidence="1">
    <location>
        <begin position="1"/>
        <end position="17"/>
    </location>
</feature>
<feature type="domain" description="Chitin-binding type-2" evidence="2">
    <location>
        <begin position="23"/>
        <end position="97"/>
    </location>
</feature>
<feature type="chain" id="PRO_5045714759" description="Chitin-binding type-2 domain-containing protein" evidence="1">
    <location>
        <begin position="18"/>
        <end position="932"/>
    </location>
</feature>
<comment type="caution">
    <text evidence="3">The sequence shown here is derived from an EMBL/GenBank/DDBJ whole genome shotgun (WGS) entry which is preliminary data.</text>
</comment>
<evidence type="ECO:0000313" key="3">
    <source>
        <dbReference type="EMBL" id="KAK6766457.1"/>
    </source>
</evidence>
<dbReference type="PANTHER" id="PTHR34150">
    <property type="entry name" value="PROTEIN CBG08832-RELATED"/>
    <property type="match status" value="1"/>
</dbReference>
<name>A0ABR1EUY1_NECAM</name>
<dbReference type="SMART" id="SM00494">
    <property type="entry name" value="ChtBD2"/>
    <property type="match status" value="2"/>
</dbReference>
<dbReference type="InterPro" id="IPR006150">
    <property type="entry name" value="Cys_repeat_1"/>
</dbReference>
<keyword evidence="4" id="KW-1185">Reference proteome</keyword>
<organism evidence="3 4">
    <name type="scientific">Necator americanus</name>
    <name type="common">Human hookworm</name>
    <dbReference type="NCBI Taxonomy" id="51031"/>
    <lineage>
        <taxon>Eukaryota</taxon>
        <taxon>Metazoa</taxon>
        <taxon>Ecdysozoa</taxon>
        <taxon>Nematoda</taxon>
        <taxon>Chromadorea</taxon>
        <taxon>Rhabditida</taxon>
        <taxon>Rhabditina</taxon>
        <taxon>Rhabditomorpha</taxon>
        <taxon>Strongyloidea</taxon>
        <taxon>Ancylostomatidae</taxon>
        <taxon>Bunostominae</taxon>
        <taxon>Necator</taxon>
    </lineage>
</organism>
<accession>A0ABR1EUY1</accession>
<gene>
    <name evidence="3" type="primary">Necator_chrX.g26182</name>
    <name evidence="3" type="ORF">RB195_026016</name>
</gene>
<evidence type="ECO:0000259" key="2">
    <source>
        <dbReference type="SMART" id="SM00494"/>
    </source>
</evidence>
<keyword evidence="1" id="KW-0732">Signal</keyword>
<evidence type="ECO:0000313" key="4">
    <source>
        <dbReference type="Proteomes" id="UP001303046"/>
    </source>
</evidence>
<dbReference type="Proteomes" id="UP001303046">
    <property type="component" value="Unassembled WGS sequence"/>
</dbReference>
<dbReference type="SUPFAM" id="SSF57625">
    <property type="entry name" value="Invertebrate chitin-binding proteins"/>
    <property type="match status" value="1"/>
</dbReference>
<evidence type="ECO:0000256" key="1">
    <source>
        <dbReference type="SAM" id="SignalP"/>
    </source>
</evidence>
<dbReference type="InterPro" id="IPR002557">
    <property type="entry name" value="Chitin-bd_dom"/>
</dbReference>
<dbReference type="SMART" id="SM00289">
    <property type="entry name" value="WR1"/>
    <property type="match status" value="13"/>
</dbReference>
<sequence>MIWIYALLPLLLAVCDANSLSGRMCMTVELYRTAENSSQFYECAPLAREEVVEYNLTDKYLGVWNLRDCPENFDFDVSRQKCIERKTMRRQQAACAKNPASTGCQAPCSGAVSIPTIGSPCDWKEAALHPDPKSNAYFVQCSPQSAGIPCGEWTRMACAPNTVFSKPSSICVSMSVQSSACGSQREPVCNCAKTAGATQCPGTSTCNKNVCCQQKDVIDNFIQHQAPLCPGSYVPPLGPCTEPCPQYSACVQGLGCCPVPVNQPKEAIQITLCPGSFSPPLGSCGSCPTGTSCSPAINACCPFATKSPPDLTFNVVQLCPNGSPALQSCSRGCPDGYSCYQGSCCPMSCPVGQTALGFCSSGACSGGGSCYTPGGCCCQETVKLPVCANGQQSQRTCSIDAECGPRMECSNGGCCPMPFCPTGVQAQMRCGNNNMICALGHLCLEGLCCPLPRCPNGIISLGVCTRSLDCGRVGVECANGACCPLPTCPNNHVSIRRCSNGCANCCPFGHSCVNGGCCPLPQCPAGGLALTMCGTRSCSVGNECVGGGCCPLPRCPSGLQATQRCQRGIGCPRGHQCENGVCCAMPTCSAGLIAASVCGMGNSCPMGFVCEVHPQKFILPQHYKFNNVDAQRGRGCCQEPPPLCPNGGRAIQRCSRGAECPPGFGCTPLGGCCLLSMEPVCPAQTNAICQCSPNSACPSGATCTMGTCCAKAVSLFNQIPGSRCQASTQCNGYSTTCAQCAQGVCVCVNGAASNGASCLQMPAKVLTLARNGCDQYGSPCTVLLSTARRKPIIAPVGNITDAPLFFNVATERRCVVNATDVNFDPDSTCLPNEKCINGECRMKLWPGEYGCTTDDECTSRCPNTYCEKKKSDKNVAQCQCRDGQLLFGRCFSQCPPGFHESGAYCMHDDEDAFWADGDAQDRIKALLNASPC</sequence>
<protein>
    <recommendedName>
        <fullName evidence="2">Chitin-binding type-2 domain-containing protein</fullName>
    </recommendedName>
</protein>
<proteinExistence type="predicted"/>
<dbReference type="PANTHER" id="PTHR34150:SF4">
    <property type="entry name" value="CHITIN BINDING DOMAIN (CHTBD2) CONTAINING"/>
    <property type="match status" value="1"/>
</dbReference>
<dbReference type="EMBL" id="JAVFWL010000006">
    <property type="protein sequence ID" value="KAK6766457.1"/>
    <property type="molecule type" value="Genomic_DNA"/>
</dbReference>
<dbReference type="InterPro" id="IPR036508">
    <property type="entry name" value="Chitin-bd_dom_sf"/>
</dbReference>
<reference evidence="3 4" key="1">
    <citation type="submission" date="2023-08" db="EMBL/GenBank/DDBJ databases">
        <title>A Necator americanus chromosomal reference genome.</title>
        <authorList>
            <person name="Ilik V."/>
            <person name="Petrzelkova K.J."/>
            <person name="Pardy F."/>
            <person name="Fuh T."/>
            <person name="Niatou-Singa F.S."/>
            <person name="Gouil Q."/>
            <person name="Baker L."/>
            <person name="Ritchie M.E."/>
            <person name="Jex A.R."/>
            <person name="Gazzola D."/>
            <person name="Li H."/>
            <person name="Toshio Fujiwara R."/>
            <person name="Zhan B."/>
            <person name="Aroian R.V."/>
            <person name="Pafco B."/>
            <person name="Schwarz E.M."/>
        </authorList>
    </citation>
    <scope>NUCLEOTIDE SEQUENCE [LARGE SCALE GENOMIC DNA]</scope>
    <source>
        <strain evidence="3 4">Aroian</strain>
        <tissue evidence="3">Whole animal</tissue>
    </source>
</reference>